<organism evidence="1 2">
    <name type="scientific">Neonectria magnoliae</name>
    <dbReference type="NCBI Taxonomy" id="2732573"/>
    <lineage>
        <taxon>Eukaryota</taxon>
        <taxon>Fungi</taxon>
        <taxon>Dikarya</taxon>
        <taxon>Ascomycota</taxon>
        <taxon>Pezizomycotina</taxon>
        <taxon>Sordariomycetes</taxon>
        <taxon>Hypocreomycetidae</taxon>
        <taxon>Hypocreales</taxon>
        <taxon>Nectriaceae</taxon>
        <taxon>Neonectria</taxon>
    </lineage>
</organism>
<comment type="caution">
    <text evidence="1">The sequence shown here is derived from an EMBL/GenBank/DDBJ whole genome shotgun (WGS) entry which is preliminary data.</text>
</comment>
<dbReference type="InterPro" id="IPR039057">
    <property type="entry name" value="Spo22/ZIP4"/>
</dbReference>
<accession>A0ABR1I9N6</accession>
<gene>
    <name evidence="1" type="primary">SPO22_1</name>
    <name evidence="1" type="ORF">QQZ08_003952</name>
</gene>
<evidence type="ECO:0000313" key="2">
    <source>
        <dbReference type="Proteomes" id="UP001498421"/>
    </source>
</evidence>
<dbReference type="PANTHER" id="PTHR40375">
    <property type="entry name" value="SPORULATION-SPECIFIC PROTEIN 22"/>
    <property type="match status" value="1"/>
</dbReference>
<sequence>MRCHFVIAATLVSQARTEDKVDEQLQRYVEMRQHVAAFDKAFESMPRNEATSSDEAVMRDMVVKLSTLFVFDFEGAVCLKGWDQLGEIVRKAKVCKDELMYKAMGDCLLRSQAPGNVLYATMRLIINQIFELEDFDNQRLAKYIRCMFQAILPLDDNLALQVVDQALQIAREGSQMQNPFPGDELDWVVATTFNHAIDILARGDEALCHRWALKALDMAEYMDDGGDMRNVLQERVVKLGFGKDMH</sequence>
<protein>
    <submittedName>
        <fullName evidence="1">Sporulation-specific protein 22</fullName>
    </submittedName>
</protein>
<dbReference type="Proteomes" id="UP001498421">
    <property type="component" value="Unassembled WGS sequence"/>
</dbReference>
<evidence type="ECO:0000313" key="1">
    <source>
        <dbReference type="EMBL" id="KAK7429573.1"/>
    </source>
</evidence>
<dbReference type="EMBL" id="JAZAVK010000028">
    <property type="protein sequence ID" value="KAK7429573.1"/>
    <property type="molecule type" value="Genomic_DNA"/>
</dbReference>
<keyword evidence="2" id="KW-1185">Reference proteome</keyword>
<proteinExistence type="predicted"/>
<name>A0ABR1I9N6_9HYPO</name>
<dbReference type="PANTHER" id="PTHR40375:SF2">
    <property type="entry name" value="SPORULATION-SPECIFIC PROTEIN 22"/>
    <property type="match status" value="1"/>
</dbReference>
<reference evidence="1 2" key="1">
    <citation type="journal article" date="2025" name="Microbiol. Resour. Announc.">
        <title>Draft genome sequences for Neonectria magnoliae and Neonectria punicea, canker pathogens of Liriodendron tulipifera and Acer saccharum in West Virginia.</title>
        <authorList>
            <person name="Petronek H.M."/>
            <person name="Kasson M.T."/>
            <person name="Metheny A.M."/>
            <person name="Stauder C.M."/>
            <person name="Lovett B."/>
            <person name="Lynch S.C."/>
            <person name="Garnas J.R."/>
            <person name="Kasson L.R."/>
            <person name="Stajich J.E."/>
        </authorList>
    </citation>
    <scope>NUCLEOTIDE SEQUENCE [LARGE SCALE GENOMIC DNA]</scope>
    <source>
        <strain evidence="1 2">NRRL 64651</strain>
    </source>
</reference>